<accession>A0ABM0K4N0</accession>
<evidence type="ECO:0000313" key="3">
    <source>
        <dbReference type="RefSeq" id="XP_005108668.1"/>
    </source>
</evidence>
<proteinExistence type="predicted"/>
<sequence length="357" mass="38848">MILPRLVNSDLEYRHTMSSFIVSLYVISAVLLTSLDVTSGTSDPVADACSPLCNEETSLEVQCARARGCYAPEIKNNTDLFSSCWEHCWHLAGKCFSLCADNFDLILHECFDNCSSHPGLKCISSCFSRKFMDLKAQNINFTGDPGDEFNTTDPYPAVAQNDNNRTAAGRVGIGITGSPPSSRVQANSSLSGVVLQPGQEFVAEVIEDLQETPASSLTTAAFPDSTPPADPLDDLENVFALKKGQKPIFDPDDSAVNSTMADTPEVLDASSEALPVIDSSTGSLDFEDVRKLFLQHHGDLHQSMDSSWHTNAWERVLAMYRSSTDKKMDGSGNGDIGSQVKNHHTTSQLSSILRREK</sequence>
<gene>
    <name evidence="3" type="primary">LOC101858517</name>
</gene>
<dbReference type="Proteomes" id="UP000694888">
    <property type="component" value="Unplaced"/>
</dbReference>
<keyword evidence="2" id="KW-1185">Reference proteome</keyword>
<protein>
    <submittedName>
        <fullName evidence="3">Uncharacterized protein LOC101858517 isoform X1</fullName>
    </submittedName>
</protein>
<evidence type="ECO:0000313" key="2">
    <source>
        <dbReference type="Proteomes" id="UP000694888"/>
    </source>
</evidence>
<feature type="region of interest" description="Disordered" evidence="1">
    <location>
        <begin position="324"/>
        <end position="357"/>
    </location>
</feature>
<name>A0ABM0K4N0_APLCA</name>
<evidence type="ECO:0000256" key="1">
    <source>
        <dbReference type="SAM" id="MobiDB-lite"/>
    </source>
</evidence>
<organism evidence="2 3">
    <name type="scientific">Aplysia californica</name>
    <name type="common">California sea hare</name>
    <dbReference type="NCBI Taxonomy" id="6500"/>
    <lineage>
        <taxon>Eukaryota</taxon>
        <taxon>Metazoa</taxon>
        <taxon>Spiralia</taxon>
        <taxon>Lophotrochozoa</taxon>
        <taxon>Mollusca</taxon>
        <taxon>Gastropoda</taxon>
        <taxon>Heterobranchia</taxon>
        <taxon>Euthyneura</taxon>
        <taxon>Tectipleura</taxon>
        <taxon>Aplysiida</taxon>
        <taxon>Aplysioidea</taxon>
        <taxon>Aplysiidae</taxon>
        <taxon>Aplysia</taxon>
    </lineage>
</organism>
<dbReference type="RefSeq" id="XP_005108668.1">
    <property type="nucleotide sequence ID" value="XM_005108611.2"/>
</dbReference>
<dbReference type="GeneID" id="101858517"/>
<reference evidence="3" key="1">
    <citation type="submission" date="2025-08" db="UniProtKB">
        <authorList>
            <consortium name="RefSeq"/>
        </authorList>
    </citation>
    <scope>IDENTIFICATION</scope>
</reference>